<feature type="DNA-binding region" description="H-T-H motif" evidence="3">
    <location>
        <begin position="25"/>
        <end position="44"/>
    </location>
</feature>
<organism evidence="6 7">
    <name type="scientific">Ornithinibacillus bavariensis</name>
    <dbReference type="NCBI Taxonomy" id="545502"/>
    <lineage>
        <taxon>Bacteria</taxon>
        <taxon>Bacillati</taxon>
        <taxon>Bacillota</taxon>
        <taxon>Bacilli</taxon>
        <taxon>Bacillales</taxon>
        <taxon>Bacillaceae</taxon>
        <taxon>Ornithinibacillus</taxon>
    </lineage>
</organism>
<dbReference type="AlphaFoldDB" id="A0A919XAK5"/>
<evidence type="ECO:0000313" key="6">
    <source>
        <dbReference type="EMBL" id="GIO28094.1"/>
    </source>
</evidence>
<evidence type="ECO:0000256" key="4">
    <source>
        <dbReference type="SAM" id="Phobius"/>
    </source>
</evidence>
<dbReference type="GO" id="GO:0003677">
    <property type="term" value="F:DNA binding"/>
    <property type="evidence" value="ECO:0007669"/>
    <property type="project" value="UniProtKB-UniRule"/>
</dbReference>
<reference evidence="6" key="1">
    <citation type="submission" date="2021-03" db="EMBL/GenBank/DDBJ databases">
        <title>Antimicrobial resistance genes in bacteria isolated from Japanese honey, and their potential for conferring macrolide and lincosamide resistance in the American foulbrood pathogen Paenibacillus larvae.</title>
        <authorList>
            <person name="Okamoto M."/>
            <person name="Kumagai M."/>
            <person name="Kanamori H."/>
            <person name="Takamatsu D."/>
        </authorList>
    </citation>
    <scope>NUCLEOTIDE SEQUENCE</scope>
    <source>
        <strain evidence="6">J43TS3</strain>
    </source>
</reference>
<keyword evidence="4" id="KW-0472">Membrane</keyword>
<dbReference type="PRINTS" id="PR00455">
    <property type="entry name" value="HTHTETR"/>
</dbReference>
<sequence>MNKRKRHVADVAFKLFVDKGIQQTSIQDIIDHAKISKGTFYNYFATKNDCIVEILEDVRYDMSQLRKELELGKDKEDRKVLIEQISIVNRLNEERNINELFEKILSSNDPELKKYVFQHRIYEAEWISERIVEVYGEQIRPFAFEAAILFLGMLYTILLVMRISNSTRSLDEVVSVLFSYIEKIIPQMMEKKSQLLNYSALDFLRSKIEDKVVTLEEILALADDIGKQEEFTIEQKDFFDTILTELQRDRIRKSVVQALLNPLKESFEQSPMKTQIDALTYMVWYYIKLR</sequence>
<dbReference type="Pfam" id="PF00440">
    <property type="entry name" value="TetR_N"/>
    <property type="match status" value="1"/>
</dbReference>
<protein>
    <submittedName>
        <fullName evidence="6">TetR family transcriptional regulator</fullName>
    </submittedName>
</protein>
<dbReference type="EMBL" id="BORP01000005">
    <property type="protein sequence ID" value="GIO28094.1"/>
    <property type="molecule type" value="Genomic_DNA"/>
</dbReference>
<dbReference type="PANTHER" id="PTHR43479:SF22">
    <property type="entry name" value="TRANSCRIPTIONAL REGULATOR, TETR FAMILY"/>
    <property type="match status" value="1"/>
</dbReference>
<dbReference type="InterPro" id="IPR023772">
    <property type="entry name" value="DNA-bd_HTH_TetR-type_CS"/>
</dbReference>
<dbReference type="PROSITE" id="PS01081">
    <property type="entry name" value="HTH_TETR_1"/>
    <property type="match status" value="1"/>
</dbReference>
<feature type="domain" description="HTH tetR-type" evidence="5">
    <location>
        <begin position="2"/>
        <end position="62"/>
    </location>
</feature>
<keyword evidence="7" id="KW-1185">Reference proteome</keyword>
<dbReference type="InterPro" id="IPR009057">
    <property type="entry name" value="Homeodomain-like_sf"/>
</dbReference>
<dbReference type="PANTHER" id="PTHR43479">
    <property type="entry name" value="ACREF/ENVCD OPERON REPRESSOR-RELATED"/>
    <property type="match status" value="1"/>
</dbReference>
<comment type="caution">
    <text evidence="6">The sequence shown here is derived from an EMBL/GenBank/DDBJ whole genome shotgun (WGS) entry which is preliminary data.</text>
</comment>
<evidence type="ECO:0000256" key="2">
    <source>
        <dbReference type="ARBA" id="ARBA00023125"/>
    </source>
</evidence>
<dbReference type="PROSITE" id="PS50977">
    <property type="entry name" value="HTH_TETR_2"/>
    <property type="match status" value="1"/>
</dbReference>
<dbReference type="InterPro" id="IPR050624">
    <property type="entry name" value="HTH-type_Tx_Regulator"/>
</dbReference>
<gene>
    <name evidence="6" type="ORF">J43TS3_27050</name>
</gene>
<proteinExistence type="predicted"/>
<dbReference type="Gene3D" id="1.10.357.10">
    <property type="entry name" value="Tetracycline Repressor, domain 2"/>
    <property type="match status" value="1"/>
</dbReference>
<keyword evidence="2 3" id="KW-0238">DNA-binding</keyword>
<evidence type="ECO:0000256" key="3">
    <source>
        <dbReference type="PROSITE-ProRule" id="PRU00335"/>
    </source>
</evidence>
<dbReference type="Proteomes" id="UP000676917">
    <property type="component" value="Unassembled WGS sequence"/>
</dbReference>
<evidence type="ECO:0000313" key="7">
    <source>
        <dbReference type="Proteomes" id="UP000676917"/>
    </source>
</evidence>
<evidence type="ECO:0000259" key="5">
    <source>
        <dbReference type="PROSITE" id="PS50977"/>
    </source>
</evidence>
<dbReference type="RefSeq" id="WP_212921545.1">
    <property type="nucleotide sequence ID" value="NZ_BORP01000005.1"/>
</dbReference>
<keyword evidence="4" id="KW-1133">Transmembrane helix</keyword>
<name>A0A919XAK5_9BACI</name>
<accession>A0A919XAK5</accession>
<keyword evidence="4" id="KW-0812">Transmembrane</keyword>
<feature type="transmembrane region" description="Helical" evidence="4">
    <location>
        <begin position="142"/>
        <end position="161"/>
    </location>
</feature>
<dbReference type="SUPFAM" id="SSF46689">
    <property type="entry name" value="Homeodomain-like"/>
    <property type="match status" value="1"/>
</dbReference>
<keyword evidence="1" id="KW-0678">Repressor</keyword>
<dbReference type="InterPro" id="IPR001647">
    <property type="entry name" value="HTH_TetR"/>
</dbReference>
<evidence type="ECO:0000256" key="1">
    <source>
        <dbReference type="ARBA" id="ARBA00022491"/>
    </source>
</evidence>